<dbReference type="Proteomes" id="UP000074561">
    <property type="component" value="Chromosome"/>
</dbReference>
<dbReference type="PATRIC" id="fig|279113.9.peg.3953"/>
<evidence type="ECO:0000313" key="3">
    <source>
        <dbReference type="Proteomes" id="UP000074561"/>
    </source>
</evidence>
<dbReference type="EMBL" id="CP013234">
    <property type="protein sequence ID" value="AMP06306.1"/>
    <property type="molecule type" value="Genomic_DNA"/>
</dbReference>
<sequence length="56" mass="6024">MTLPVKQVPAQAGQDSVPAGRLSILARSAWLRLMLVLPACVLLWLGVCWALAGEPR</sequence>
<accession>A0A127Q8I8</accession>
<dbReference type="STRING" id="279113.CPter91_3985"/>
<keyword evidence="1" id="KW-0812">Transmembrane</keyword>
<evidence type="ECO:0000256" key="1">
    <source>
        <dbReference type="SAM" id="Phobius"/>
    </source>
</evidence>
<dbReference type="KEGG" id="cpra:CPter91_3985"/>
<evidence type="ECO:0000313" key="2">
    <source>
        <dbReference type="EMBL" id="AMP06306.1"/>
    </source>
</evidence>
<gene>
    <name evidence="2" type="ORF">CPter91_3985</name>
</gene>
<dbReference type="AlphaFoldDB" id="A0A127Q8I8"/>
<reference evidence="2 3" key="1">
    <citation type="submission" date="2015-11" db="EMBL/GenBank/DDBJ databases">
        <title>Exploring the genomic traits of fungus-feeding bacterial genus Collimonas.</title>
        <authorList>
            <person name="Song C."/>
            <person name="Schmidt R."/>
            <person name="de Jager V."/>
            <person name="Krzyzanowska D."/>
            <person name="Jongedijk E."/>
            <person name="Cankar K."/>
            <person name="Beekwilder J."/>
            <person name="van Veen A."/>
            <person name="de Boer W."/>
            <person name="van Veen J.A."/>
            <person name="Garbeva P."/>
        </authorList>
    </citation>
    <scope>NUCLEOTIDE SEQUENCE [LARGE SCALE GENOMIC DNA]</scope>
    <source>
        <strain evidence="2 3">Ter91</strain>
    </source>
</reference>
<organism evidence="2 3">
    <name type="scientific">Collimonas pratensis</name>
    <dbReference type="NCBI Taxonomy" id="279113"/>
    <lineage>
        <taxon>Bacteria</taxon>
        <taxon>Pseudomonadati</taxon>
        <taxon>Pseudomonadota</taxon>
        <taxon>Betaproteobacteria</taxon>
        <taxon>Burkholderiales</taxon>
        <taxon>Oxalobacteraceae</taxon>
        <taxon>Collimonas</taxon>
    </lineage>
</organism>
<protein>
    <submittedName>
        <fullName evidence="2">Uncharacterized protein</fullName>
    </submittedName>
</protein>
<name>A0A127Q8I8_9BURK</name>
<proteinExistence type="predicted"/>
<keyword evidence="1" id="KW-1133">Transmembrane helix</keyword>
<keyword evidence="1" id="KW-0472">Membrane</keyword>
<feature type="transmembrane region" description="Helical" evidence="1">
    <location>
        <begin position="30"/>
        <end position="52"/>
    </location>
</feature>